<protein>
    <recommendedName>
        <fullName evidence="5">DUF3298 domain-containing protein</fullName>
    </recommendedName>
</protein>
<comment type="caution">
    <text evidence="3">The sequence shown here is derived from an EMBL/GenBank/DDBJ whole genome shotgun (WGS) entry which is preliminary data.</text>
</comment>
<feature type="region of interest" description="Disordered" evidence="1">
    <location>
        <begin position="29"/>
        <end position="51"/>
    </location>
</feature>
<sequence length="273" mass="28258">MRTHTLVPTLMVLGALALTASYASASSTVPDTATVSARSGSSTASSRVHGVDPSKIKGLRIVSDNSENSSCPFATSYPDVPGAEAMTAAMKKDVERRLATFRSTACANGLDGGEGIELDISHRFLVASGDVLGVRLTTLDRSAAGSGLSARTYWYDGRAGAYRAALGLVADGSRDAFVTALKARLKGREGVDAATLDDVFTDAASRAAVLDDMAFTADGGLRVTFDRGDVAVPAAGALTVTVPERTVTTWLSAFGKRAQHQTVRPSGSLRLGA</sequence>
<feature type="compositionally biased region" description="Low complexity" evidence="1">
    <location>
        <begin position="29"/>
        <end position="48"/>
    </location>
</feature>
<dbReference type="RefSeq" id="WP_311718709.1">
    <property type="nucleotide sequence ID" value="NZ_JAVREZ010000018.1"/>
</dbReference>
<dbReference type="EMBL" id="JAVREZ010000018">
    <property type="protein sequence ID" value="MDT0485947.1"/>
    <property type="molecule type" value="Genomic_DNA"/>
</dbReference>
<keyword evidence="4" id="KW-1185">Reference proteome</keyword>
<proteinExistence type="predicted"/>
<dbReference type="Proteomes" id="UP001183824">
    <property type="component" value="Unassembled WGS sequence"/>
</dbReference>
<name>A0ABU2VK27_9ACTN</name>
<evidence type="ECO:0008006" key="5">
    <source>
        <dbReference type="Google" id="ProtNLM"/>
    </source>
</evidence>
<gene>
    <name evidence="3" type="ORF">RNB18_38325</name>
</gene>
<keyword evidence="2" id="KW-0732">Signal</keyword>
<evidence type="ECO:0000313" key="4">
    <source>
        <dbReference type="Proteomes" id="UP001183824"/>
    </source>
</evidence>
<feature type="signal peptide" evidence="2">
    <location>
        <begin position="1"/>
        <end position="25"/>
    </location>
</feature>
<feature type="chain" id="PRO_5045056571" description="DUF3298 domain-containing protein" evidence="2">
    <location>
        <begin position="26"/>
        <end position="273"/>
    </location>
</feature>
<evidence type="ECO:0000313" key="3">
    <source>
        <dbReference type="EMBL" id="MDT0485947.1"/>
    </source>
</evidence>
<evidence type="ECO:0000256" key="2">
    <source>
        <dbReference type="SAM" id="SignalP"/>
    </source>
</evidence>
<reference evidence="4" key="1">
    <citation type="submission" date="2023-07" db="EMBL/GenBank/DDBJ databases">
        <title>30 novel species of actinomycetes from the DSMZ collection.</title>
        <authorList>
            <person name="Nouioui I."/>
        </authorList>
    </citation>
    <scope>NUCLEOTIDE SEQUENCE [LARGE SCALE GENOMIC DNA]</scope>
    <source>
        <strain evidence="4">DSM 41640</strain>
    </source>
</reference>
<evidence type="ECO:0000256" key="1">
    <source>
        <dbReference type="SAM" id="MobiDB-lite"/>
    </source>
</evidence>
<accession>A0ABU2VK27</accession>
<organism evidence="3 4">
    <name type="scientific">Streptomyces doebereineriae</name>
    <dbReference type="NCBI Taxonomy" id="3075528"/>
    <lineage>
        <taxon>Bacteria</taxon>
        <taxon>Bacillati</taxon>
        <taxon>Actinomycetota</taxon>
        <taxon>Actinomycetes</taxon>
        <taxon>Kitasatosporales</taxon>
        <taxon>Streptomycetaceae</taxon>
        <taxon>Streptomyces</taxon>
    </lineage>
</organism>